<dbReference type="AlphaFoldDB" id="A0A1L8RE07"/>
<proteinExistence type="inferred from homology"/>
<dbReference type="InterPro" id="IPR022417">
    <property type="entry name" value="Porphobilin_deaminase_N"/>
</dbReference>
<dbReference type="FunFam" id="3.40.190.10:FF:000004">
    <property type="entry name" value="Porphobilinogen deaminase"/>
    <property type="match status" value="1"/>
</dbReference>
<comment type="pathway">
    <text evidence="3">Porphyrin-containing compound metabolism; protoporphyrin-IX biosynthesis; coproporphyrinogen-III from 5-aminolevulinate: step 2/4.</text>
</comment>
<dbReference type="Pfam" id="PF03900">
    <property type="entry name" value="Porphobil_deamC"/>
    <property type="match status" value="1"/>
</dbReference>
<dbReference type="GO" id="GO:0004418">
    <property type="term" value="F:hydroxymethylbilane synthase activity"/>
    <property type="evidence" value="ECO:0007669"/>
    <property type="project" value="UniProtKB-UniRule"/>
</dbReference>
<dbReference type="RefSeq" id="WP_067393289.1">
    <property type="nucleotide sequence ID" value="NZ_JXKH01000005.1"/>
</dbReference>
<dbReference type="EMBL" id="JXKH01000005">
    <property type="protein sequence ID" value="OJG18006.1"/>
    <property type="molecule type" value="Genomic_DNA"/>
</dbReference>
<feature type="coiled-coil region" evidence="9">
    <location>
        <begin position="199"/>
        <end position="226"/>
    </location>
</feature>
<dbReference type="PROSITE" id="PS00533">
    <property type="entry name" value="PORPHOBILINOGEN_DEAM"/>
    <property type="match status" value="1"/>
</dbReference>
<dbReference type="GO" id="GO:0006783">
    <property type="term" value="P:heme biosynthetic process"/>
    <property type="evidence" value="ECO:0007669"/>
    <property type="project" value="TreeGrafter"/>
</dbReference>
<evidence type="ECO:0000256" key="9">
    <source>
        <dbReference type="SAM" id="Coils"/>
    </source>
</evidence>
<dbReference type="InterPro" id="IPR000860">
    <property type="entry name" value="HemC"/>
</dbReference>
<evidence type="ECO:0000256" key="5">
    <source>
        <dbReference type="ARBA" id="ARBA00022679"/>
    </source>
</evidence>
<evidence type="ECO:0000256" key="3">
    <source>
        <dbReference type="ARBA" id="ARBA00004735"/>
    </source>
</evidence>
<comment type="catalytic activity">
    <reaction evidence="7">
        <text>4 porphobilinogen + H2O = hydroxymethylbilane + 4 NH4(+)</text>
        <dbReference type="Rhea" id="RHEA:13185"/>
        <dbReference type="ChEBI" id="CHEBI:15377"/>
        <dbReference type="ChEBI" id="CHEBI:28938"/>
        <dbReference type="ChEBI" id="CHEBI:57845"/>
        <dbReference type="ChEBI" id="CHEBI:58126"/>
        <dbReference type="EC" id="2.5.1.61"/>
    </reaction>
</comment>
<dbReference type="InterPro" id="IPR022418">
    <property type="entry name" value="Porphobilinogen_deaminase_C"/>
</dbReference>
<evidence type="ECO:0000256" key="2">
    <source>
        <dbReference type="ARBA" id="ARBA00002869"/>
    </source>
</evidence>
<dbReference type="PANTHER" id="PTHR11557:SF0">
    <property type="entry name" value="PORPHOBILINOGEN DEAMINASE"/>
    <property type="match status" value="1"/>
</dbReference>
<keyword evidence="5" id="KW-0808">Transferase</keyword>
<comment type="caution">
    <text evidence="12">The sequence shown here is derived from an EMBL/GenBank/DDBJ whole genome shotgun (WGS) entry which is preliminary data.</text>
</comment>
<keyword evidence="9" id="KW-0175">Coiled coil</keyword>
<protein>
    <recommendedName>
        <fullName evidence="8">Hydroxymethylbilane synthase</fullName>
        <ecNumber evidence="8">2.5.1.61</ecNumber>
    </recommendedName>
</protein>
<evidence type="ECO:0000259" key="11">
    <source>
        <dbReference type="Pfam" id="PF03900"/>
    </source>
</evidence>
<dbReference type="STRING" id="214095.RU97_GL002079"/>
<keyword evidence="6" id="KW-0627">Porphyrin biosynthesis</keyword>
<evidence type="ECO:0000313" key="12">
    <source>
        <dbReference type="EMBL" id="OJG18006.1"/>
    </source>
</evidence>
<dbReference type="PIRSF" id="PIRSF001438">
    <property type="entry name" value="4pyrrol_synth_OHMeBilane_synth"/>
    <property type="match status" value="1"/>
</dbReference>
<name>A0A1L8RE07_9ENTE</name>
<dbReference type="PANTHER" id="PTHR11557">
    <property type="entry name" value="PORPHOBILINOGEN DEAMINASE"/>
    <property type="match status" value="1"/>
</dbReference>
<dbReference type="InterPro" id="IPR036803">
    <property type="entry name" value="Porphobilinogen_deaminase_C_sf"/>
</dbReference>
<dbReference type="Gene3D" id="3.40.190.10">
    <property type="entry name" value="Periplasmic binding protein-like II"/>
    <property type="match status" value="2"/>
</dbReference>
<dbReference type="SUPFAM" id="SSF53850">
    <property type="entry name" value="Periplasmic binding protein-like II"/>
    <property type="match status" value="1"/>
</dbReference>
<dbReference type="Proteomes" id="UP000181884">
    <property type="component" value="Unassembled WGS sequence"/>
</dbReference>
<dbReference type="CDD" id="cd13647">
    <property type="entry name" value="PBP2_PBGD_2"/>
    <property type="match status" value="1"/>
</dbReference>
<organism evidence="12 13">
    <name type="scientific">Enterococcus canis</name>
    <dbReference type="NCBI Taxonomy" id="214095"/>
    <lineage>
        <taxon>Bacteria</taxon>
        <taxon>Bacillati</taxon>
        <taxon>Bacillota</taxon>
        <taxon>Bacilli</taxon>
        <taxon>Lactobacillales</taxon>
        <taxon>Enterococcaceae</taxon>
        <taxon>Enterococcus</taxon>
    </lineage>
</organism>
<comment type="similarity">
    <text evidence="4">Belongs to the HMBS family.</text>
</comment>
<dbReference type="PRINTS" id="PR00151">
    <property type="entry name" value="PORPHBDMNASE"/>
</dbReference>
<evidence type="ECO:0000256" key="4">
    <source>
        <dbReference type="ARBA" id="ARBA00005638"/>
    </source>
</evidence>
<sequence length="287" mass="31488">MRKLKVGTRKSPLAMRQTQLVIAALEQVAPNIEVEIVGISTKGDRLQTASLTAIGGKGVFVKEVEQRLLRQQIDFAVHSLKDMPAILPPGLILAATPPRADARDCLVLKEAWQEGRPLVIGSSSMRRIKQLQRPNFRFEPIRGAIETRLAKMQATMDGTVLACAGLERMGYLAELPFAYPLAVEDCIPAVGQGILAVECRSEDHELQELLKQIDHEETRIQATAERQFLAAMNGNCDIPLGGHLRRQGQEWQFAAYLAASSDAVGRQLLLNGTEPELLVKQAVAALL</sequence>
<dbReference type="Gene3D" id="3.30.160.40">
    <property type="entry name" value="Porphobilinogen deaminase, C-terminal domain"/>
    <property type="match status" value="1"/>
</dbReference>
<dbReference type="Pfam" id="PF01379">
    <property type="entry name" value="Porphobil_deam"/>
    <property type="match status" value="1"/>
</dbReference>
<dbReference type="InterPro" id="IPR022419">
    <property type="entry name" value="Porphobilin_deaminase_cofac_BS"/>
</dbReference>
<feature type="domain" description="Porphobilinogen deaminase N-terminal" evidence="10">
    <location>
        <begin position="4"/>
        <end position="207"/>
    </location>
</feature>
<gene>
    <name evidence="12" type="ORF">RU97_GL002079</name>
</gene>
<comment type="function">
    <text evidence="2">Tetrapolymerization of the monopyrrole PBG into the hydroxymethylbilane pre-uroporphyrinogen in several discrete steps.</text>
</comment>
<dbReference type="SUPFAM" id="SSF54782">
    <property type="entry name" value="Porphobilinogen deaminase (hydroxymethylbilane synthase), C-terminal domain"/>
    <property type="match status" value="1"/>
</dbReference>
<comment type="cofactor">
    <cofactor evidence="1">
        <name>dipyrromethane</name>
        <dbReference type="ChEBI" id="CHEBI:60342"/>
    </cofactor>
</comment>
<feature type="domain" description="Porphobilinogen deaminase C-terminal" evidence="11">
    <location>
        <begin position="221"/>
        <end position="285"/>
    </location>
</feature>
<evidence type="ECO:0000256" key="8">
    <source>
        <dbReference type="NCBIfam" id="TIGR00212"/>
    </source>
</evidence>
<dbReference type="GO" id="GO:0005737">
    <property type="term" value="C:cytoplasm"/>
    <property type="evidence" value="ECO:0007669"/>
    <property type="project" value="UniProtKB-UniRule"/>
</dbReference>
<evidence type="ECO:0000259" key="10">
    <source>
        <dbReference type="Pfam" id="PF01379"/>
    </source>
</evidence>
<evidence type="ECO:0000256" key="7">
    <source>
        <dbReference type="ARBA" id="ARBA00048169"/>
    </source>
</evidence>
<reference evidence="12 13" key="1">
    <citation type="submission" date="2014-12" db="EMBL/GenBank/DDBJ databases">
        <title>Draft genome sequences of 29 type strains of Enterococci.</title>
        <authorList>
            <person name="Zhong Z."/>
            <person name="Sun Z."/>
            <person name="Liu W."/>
            <person name="Zhang W."/>
            <person name="Zhang H."/>
        </authorList>
    </citation>
    <scope>NUCLEOTIDE SEQUENCE [LARGE SCALE GENOMIC DNA]</scope>
    <source>
        <strain evidence="12 13">DSM 17029</strain>
    </source>
</reference>
<accession>A0A1L8RE07</accession>
<evidence type="ECO:0000256" key="1">
    <source>
        <dbReference type="ARBA" id="ARBA00001916"/>
    </source>
</evidence>
<keyword evidence="13" id="KW-1185">Reference proteome</keyword>
<evidence type="ECO:0000256" key="6">
    <source>
        <dbReference type="ARBA" id="ARBA00023244"/>
    </source>
</evidence>
<dbReference type="EC" id="2.5.1.61" evidence="8"/>
<dbReference type="NCBIfam" id="TIGR00212">
    <property type="entry name" value="hemC"/>
    <property type="match status" value="1"/>
</dbReference>
<evidence type="ECO:0000313" key="13">
    <source>
        <dbReference type="Proteomes" id="UP000181884"/>
    </source>
</evidence>